<evidence type="ECO:0000256" key="1">
    <source>
        <dbReference type="ARBA" id="ARBA00011028"/>
    </source>
</evidence>
<dbReference type="RefSeq" id="WP_092891849.1">
    <property type="nucleotide sequence ID" value="NZ_FOOQ01000002.1"/>
</dbReference>
<dbReference type="PANTHER" id="PTHR42953:SF3">
    <property type="entry name" value="HIGH-AFFINITY ZINC UPTAKE SYSTEM PROTEIN ZNUA"/>
    <property type="match status" value="1"/>
</dbReference>
<accession>A0A1I2RUW9</accession>
<keyword evidence="3" id="KW-0732">Signal</keyword>
<dbReference type="Proteomes" id="UP000198876">
    <property type="component" value="Unassembled WGS sequence"/>
</dbReference>
<evidence type="ECO:0000256" key="3">
    <source>
        <dbReference type="ARBA" id="ARBA00022729"/>
    </source>
</evidence>
<dbReference type="InterPro" id="IPR050492">
    <property type="entry name" value="Bact_metal-bind_prot9"/>
</dbReference>
<evidence type="ECO:0000256" key="2">
    <source>
        <dbReference type="ARBA" id="ARBA00022448"/>
    </source>
</evidence>
<reference evidence="6" key="1">
    <citation type="submission" date="2016-10" db="EMBL/GenBank/DDBJ databases">
        <authorList>
            <person name="Varghese N."/>
            <person name="Submissions S."/>
        </authorList>
    </citation>
    <scope>NUCLEOTIDE SEQUENCE [LARGE SCALE GENOMIC DNA]</scope>
    <source>
        <strain evidence="6">CGMCC 1.7739</strain>
    </source>
</reference>
<name>A0A1I2RUW9_9EURY</name>
<evidence type="ECO:0000313" key="5">
    <source>
        <dbReference type="EMBL" id="SFG44280.1"/>
    </source>
</evidence>
<feature type="compositionally biased region" description="Basic and acidic residues" evidence="4">
    <location>
        <begin position="133"/>
        <end position="168"/>
    </location>
</feature>
<evidence type="ECO:0000256" key="4">
    <source>
        <dbReference type="SAM" id="MobiDB-lite"/>
    </source>
</evidence>
<dbReference type="Pfam" id="PF01297">
    <property type="entry name" value="ZnuA"/>
    <property type="match status" value="1"/>
</dbReference>
<dbReference type="InterPro" id="IPR006311">
    <property type="entry name" value="TAT_signal"/>
</dbReference>
<dbReference type="SUPFAM" id="SSF53807">
    <property type="entry name" value="Helical backbone' metal receptor"/>
    <property type="match status" value="1"/>
</dbReference>
<organism evidence="5 6">
    <name type="scientific">Halopelagius inordinatus</name>
    <dbReference type="NCBI Taxonomy" id="553467"/>
    <lineage>
        <taxon>Archaea</taxon>
        <taxon>Methanobacteriati</taxon>
        <taxon>Methanobacteriota</taxon>
        <taxon>Stenosarchaea group</taxon>
        <taxon>Halobacteria</taxon>
        <taxon>Halobacteriales</taxon>
        <taxon>Haloferacaceae</taxon>
    </lineage>
</organism>
<dbReference type="OrthoDB" id="50488at2157"/>
<comment type="similarity">
    <text evidence="1">Belongs to the bacterial solute-binding protein 9 family.</text>
</comment>
<dbReference type="PROSITE" id="PS51318">
    <property type="entry name" value="TAT"/>
    <property type="match status" value="1"/>
</dbReference>
<dbReference type="GO" id="GO:0030001">
    <property type="term" value="P:metal ion transport"/>
    <property type="evidence" value="ECO:0007669"/>
    <property type="project" value="InterPro"/>
</dbReference>
<protein>
    <submittedName>
        <fullName evidence="5">Zinc transport system substrate-binding protein</fullName>
    </submittedName>
</protein>
<proteinExistence type="inferred from homology"/>
<evidence type="ECO:0000313" key="6">
    <source>
        <dbReference type="Proteomes" id="UP000198876"/>
    </source>
</evidence>
<feature type="region of interest" description="Disordered" evidence="4">
    <location>
        <begin position="131"/>
        <end position="168"/>
    </location>
</feature>
<keyword evidence="6" id="KW-1185">Reference proteome</keyword>
<dbReference type="GO" id="GO:0046872">
    <property type="term" value="F:metal ion binding"/>
    <property type="evidence" value="ECO:0007669"/>
    <property type="project" value="InterPro"/>
</dbReference>
<dbReference type="Gene3D" id="3.40.50.1980">
    <property type="entry name" value="Nitrogenase molybdenum iron protein domain"/>
    <property type="match status" value="2"/>
</dbReference>
<dbReference type="PANTHER" id="PTHR42953">
    <property type="entry name" value="HIGH-AFFINITY ZINC UPTAKE SYSTEM PROTEIN ZNUA-RELATED"/>
    <property type="match status" value="1"/>
</dbReference>
<dbReference type="PROSITE" id="PS51257">
    <property type="entry name" value="PROKAR_LIPOPROTEIN"/>
    <property type="match status" value="1"/>
</dbReference>
<gene>
    <name evidence="5" type="ORF">SAMN04488063_2063</name>
</gene>
<dbReference type="STRING" id="553467.SAMN04488063_2063"/>
<dbReference type="AlphaFoldDB" id="A0A1I2RUW9"/>
<keyword evidence="2" id="KW-0813">Transport</keyword>
<sequence length="339" mass="36444">MRQTRRRFLGATGVAMGAVTGCLGSAATDSTSGGASSDGSKTAQASFFVVSDFATRVAEGAAAVENLVPFGQHGHGWEPGPEIQRDVLGSDALVYVGEGFQPWADNVVRNVREDGADVAVIEAWEDVDLLEATDDRDHESESGDDHESDGDGHESDGDGHSEMDPHFWLDPDRAKQSVETIADGLASVDPDDESAYAENADAFADRLTTLDETFETRLDGRTRDAVLVAGHNSFRYLGRRYDFRVEALSGLAPDSTPSPKDITRAQGVIDRHDVEYVLAPVFESDRAATQLVEETDATGVLPLTPVPSLTEEWTEEGWGYVDVMENVNLPSLAKALGAE</sequence>
<dbReference type="InterPro" id="IPR006127">
    <property type="entry name" value="ZnuA-like"/>
</dbReference>
<dbReference type="EMBL" id="FOOQ01000002">
    <property type="protein sequence ID" value="SFG44280.1"/>
    <property type="molecule type" value="Genomic_DNA"/>
</dbReference>